<name>A0ABU7RWU3_9ACTN</name>
<feature type="transmembrane region" description="Helical" evidence="1">
    <location>
        <begin position="21"/>
        <end position="45"/>
    </location>
</feature>
<keyword evidence="1" id="KW-0472">Membrane</keyword>
<dbReference type="Proteomes" id="UP001332243">
    <property type="component" value="Unassembled WGS sequence"/>
</dbReference>
<proteinExistence type="predicted"/>
<dbReference type="RefSeq" id="WP_331216087.1">
    <property type="nucleotide sequence ID" value="NZ_JAZGQK010000017.1"/>
</dbReference>
<comment type="caution">
    <text evidence="2">The sequence shown here is derived from an EMBL/GenBank/DDBJ whole genome shotgun (WGS) entry which is preliminary data.</text>
</comment>
<keyword evidence="3" id="KW-1185">Reference proteome</keyword>
<evidence type="ECO:0000256" key="1">
    <source>
        <dbReference type="SAM" id="Phobius"/>
    </source>
</evidence>
<protein>
    <submittedName>
        <fullName evidence="2">Uncharacterized protein</fullName>
    </submittedName>
</protein>
<sequence>MTRRQLAQKIRDALLEVVYMSALCFVSAILTICGLLLLGVLGSVLSGT</sequence>
<dbReference type="EMBL" id="JAZGQK010000017">
    <property type="protein sequence ID" value="MEE6260984.1"/>
    <property type="molecule type" value="Genomic_DNA"/>
</dbReference>
<accession>A0ABU7RWU3</accession>
<reference evidence="2 3" key="1">
    <citation type="submission" date="2024-01" db="EMBL/GenBank/DDBJ databases">
        <title>Genome insights into Plantactinospora sonchi sp. nov.</title>
        <authorList>
            <person name="Wang L."/>
        </authorList>
    </citation>
    <scope>NUCLEOTIDE SEQUENCE [LARGE SCALE GENOMIC DNA]</scope>
    <source>
        <strain evidence="2 3">NEAU-QY2</strain>
    </source>
</reference>
<evidence type="ECO:0000313" key="2">
    <source>
        <dbReference type="EMBL" id="MEE6260984.1"/>
    </source>
</evidence>
<evidence type="ECO:0000313" key="3">
    <source>
        <dbReference type="Proteomes" id="UP001332243"/>
    </source>
</evidence>
<keyword evidence="1" id="KW-1133">Transmembrane helix</keyword>
<gene>
    <name evidence="2" type="ORF">V1633_21095</name>
</gene>
<organism evidence="2 3">
    <name type="scientific">Plantactinospora sonchi</name>
    <dbReference type="NCBI Taxonomy" id="1544735"/>
    <lineage>
        <taxon>Bacteria</taxon>
        <taxon>Bacillati</taxon>
        <taxon>Actinomycetota</taxon>
        <taxon>Actinomycetes</taxon>
        <taxon>Micromonosporales</taxon>
        <taxon>Micromonosporaceae</taxon>
        <taxon>Plantactinospora</taxon>
    </lineage>
</organism>
<keyword evidence="1" id="KW-0812">Transmembrane</keyword>